<dbReference type="PANTHER" id="PTHR36221">
    <property type="entry name" value="DUF742 DOMAIN-CONTAINING PROTEIN"/>
    <property type="match status" value="1"/>
</dbReference>
<name>A0ABW4IS41_9ACTN</name>
<dbReference type="PANTHER" id="PTHR36221:SF1">
    <property type="entry name" value="DUF742 DOMAIN-CONTAINING PROTEIN"/>
    <property type="match status" value="1"/>
</dbReference>
<proteinExistence type="predicted"/>
<organism evidence="1 2">
    <name type="scientific">Streptomyces caeni</name>
    <dbReference type="NCBI Taxonomy" id="2307231"/>
    <lineage>
        <taxon>Bacteria</taxon>
        <taxon>Bacillati</taxon>
        <taxon>Actinomycetota</taxon>
        <taxon>Actinomycetes</taxon>
        <taxon>Kitasatosporales</taxon>
        <taxon>Streptomycetaceae</taxon>
        <taxon>Streptomyces</taxon>
    </lineage>
</organism>
<gene>
    <name evidence="1" type="ORF">ACFSL4_15640</name>
</gene>
<sequence>MTPRRRPGERLVRSYVVTDGRAHPTRTALDLVTLMIATGDVPPPGLSPEKRRILELCRPGALSLAEVAGHLELPVSVTKVLVADLMDSGHLVSRAPVPAAAPSDTRILQEVLDGLRARL</sequence>
<accession>A0ABW4IS41</accession>
<dbReference type="RefSeq" id="WP_381082878.1">
    <property type="nucleotide sequence ID" value="NZ_JBHUDX010000042.1"/>
</dbReference>
<reference evidence="2" key="1">
    <citation type="journal article" date="2019" name="Int. J. Syst. Evol. Microbiol.">
        <title>The Global Catalogue of Microorganisms (GCM) 10K type strain sequencing project: providing services to taxonomists for standard genome sequencing and annotation.</title>
        <authorList>
            <consortium name="The Broad Institute Genomics Platform"/>
            <consortium name="The Broad Institute Genome Sequencing Center for Infectious Disease"/>
            <person name="Wu L."/>
            <person name="Ma J."/>
        </authorList>
    </citation>
    <scope>NUCLEOTIDE SEQUENCE [LARGE SCALE GENOMIC DNA]</scope>
    <source>
        <strain evidence="2">CGMCC 1.12470</strain>
    </source>
</reference>
<protein>
    <submittedName>
        <fullName evidence="1">DUF742 domain-containing protein</fullName>
    </submittedName>
</protein>
<dbReference type="EMBL" id="JBHUDX010000042">
    <property type="protein sequence ID" value="MFD1659592.1"/>
    <property type="molecule type" value="Genomic_DNA"/>
</dbReference>
<dbReference type="Proteomes" id="UP001597261">
    <property type="component" value="Unassembled WGS sequence"/>
</dbReference>
<keyword evidence="2" id="KW-1185">Reference proteome</keyword>
<dbReference type="InterPro" id="IPR007995">
    <property type="entry name" value="DUF742"/>
</dbReference>
<comment type="caution">
    <text evidence="1">The sequence shown here is derived from an EMBL/GenBank/DDBJ whole genome shotgun (WGS) entry which is preliminary data.</text>
</comment>
<evidence type="ECO:0000313" key="1">
    <source>
        <dbReference type="EMBL" id="MFD1659592.1"/>
    </source>
</evidence>
<dbReference type="Pfam" id="PF05331">
    <property type="entry name" value="DUF742"/>
    <property type="match status" value="1"/>
</dbReference>
<evidence type="ECO:0000313" key="2">
    <source>
        <dbReference type="Proteomes" id="UP001597261"/>
    </source>
</evidence>